<sequence>MYSYQRKFQANKRDFLSSYNYPQLKFLQDRKNAINRTTSDGNLKFVYSNEVNKAVSSMYISRYYDPEDSLVVLRLAKLKPKAELYRLPDIYADVVRRPTFQNAWEPMINERLADARRRSKTAKMTRSFDNVSIVSRSSSSRKSISSILKQRPATTSVKPPSSARTCHTSSSAREPVFISQKAKVRFLE</sequence>
<dbReference type="Proteomes" id="UP000549394">
    <property type="component" value="Unassembled WGS sequence"/>
</dbReference>
<feature type="compositionally biased region" description="Polar residues" evidence="1">
    <location>
        <begin position="152"/>
        <end position="172"/>
    </location>
</feature>
<evidence type="ECO:0000256" key="1">
    <source>
        <dbReference type="SAM" id="MobiDB-lite"/>
    </source>
</evidence>
<dbReference type="EMBL" id="CAJFCJ010000029">
    <property type="protein sequence ID" value="CAD5125829.1"/>
    <property type="molecule type" value="Genomic_DNA"/>
</dbReference>
<evidence type="ECO:0000313" key="3">
    <source>
        <dbReference type="Proteomes" id="UP000549394"/>
    </source>
</evidence>
<keyword evidence="3" id="KW-1185">Reference proteome</keyword>
<gene>
    <name evidence="2" type="ORF">DGYR_LOCUS13144</name>
</gene>
<organism evidence="2 3">
    <name type="scientific">Dimorphilus gyrociliatus</name>
    <dbReference type="NCBI Taxonomy" id="2664684"/>
    <lineage>
        <taxon>Eukaryota</taxon>
        <taxon>Metazoa</taxon>
        <taxon>Spiralia</taxon>
        <taxon>Lophotrochozoa</taxon>
        <taxon>Annelida</taxon>
        <taxon>Polychaeta</taxon>
        <taxon>Polychaeta incertae sedis</taxon>
        <taxon>Dinophilidae</taxon>
        <taxon>Dimorphilus</taxon>
    </lineage>
</organism>
<protein>
    <submittedName>
        <fullName evidence="2">Uncharacterized protein</fullName>
    </submittedName>
</protein>
<name>A0A7I8WCI5_9ANNE</name>
<comment type="caution">
    <text evidence="2">The sequence shown here is derived from an EMBL/GenBank/DDBJ whole genome shotgun (WGS) entry which is preliminary data.</text>
</comment>
<dbReference type="AlphaFoldDB" id="A0A7I8WCI5"/>
<proteinExistence type="predicted"/>
<evidence type="ECO:0000313" key="2">
    <source>
        <dbReference type="EMBL" id="CAD5125829.1"/>
    </source>
</evidence>
<feature type="region of interest" description="Disordered" evidence="1">
    <location>
        <begin position="142"/>
        <end position="172"/>
    </location>
</feature>
<accession>A0A7I8WCI5</accession>
<reference evidence="2 3" key="1">
    <citation type="submission" date="2020-08" db="EMBL/GenBank/DDBJ databases">
        <authorList>
            <person name="Hejnol A."/>
        </authorList>
    </citation>
    <scope>NUCLEOTIDE SEQUENCE [LARGE SCALE GENOMIC DNA]</scope>
</reference>